<organism evidence="1">
    <name type="scientific">viral metagenome</name>
    <dbReference type="NCBI Taxonomy" id="1070528"/>
    <lineage>
        <taxon>unclassified sequences</taxon>
        <taxon>metagenomes</taxon>
        <taxon>organismal metagenomes</taxon>
    </lineage>
</organism>
<accession>A0A6C0KDC4</accession>
<proteinExistence type="predicted"/>
<reference evidence="1" key="1">
    <citation type="journal article" date="2020" name="Nature">
        <title>Giant virus diversity and host interactions through global metagenomics.</title>
        <authorList>
            <person name="Schulz F."/>
            <person name="Roux S."/>
            <person name="Paez-Espino D."/>
            <person name="Jungbluth S."/>
            <person name="Walsh D.A."/>
            <person name="Denef V.J."/>
            <person name="McMahon K.D."/>
            <person name="Konstantinidis K.T."/>
            <person name="Eloe-Fadrosh E.A."/>
            <person name="Kyrpides N.C."/>
            <person name="Woyke T."/>
        </authorList>
    </citation>
    <scope>NUCLEOTIDE SEQUENCE</scope>
    <source>
        <strain evidence="1">GVMAG-S-1103017-68</strain>
    </source>
</reference>
<evidence type="ECO:0000313" key="1">
    <source>
        <dbReference type="EMBL" id="QHU15393.1"/>
    </source>
</evidence>
<dbReference type="AlphaFoldDB" id="A0A6C0KDC4"/>
<sequence>MATKYDVEITEHEPWPAGKILEFTALIQTQAPELFGKLLDNVQGEQREVAVRSRLLREHEELQKFATDHPRMFGLLSSEKVNSSPELQSQANKMIVMNLASRGAGGSQSMHDSFVHQTLAATTKGAPSS</sequence>
<name>A0A6C0KDC4_9ZZZZ</name>
<protein>
    <submittedName>
        <fullName evidence="1">Uncharacterized protein</fullName>
    </submittedName>
</protein>
<dbReference type="EMBL" id="MN740856">
    <property type="protein sequence ID" value="QHU15393.1"/>
    <property type="molecule type" value="Genomic_DNA"/>
</dbReference>